<dbReference type="AlphaFoldDB" id="A0A381MZ60"/>
<dbReference type="EMBL" id="UINC01000025">
    <property type="protein sequence ID" value="SUZ47606.1"/>
    <property type="molecule type" value="Genomic_DNA"/>
</dbReference>
<reference evidence="1" key="1">
    <citation type="submission" date="2018-05" db="EMBL/GenBank/DDBJ databases">
        <authorList>
            <person name="Lanie J.A."/>
            <person name="Ng W.-L."/>
            <person name="Kazmierczak K.M."/>
            <person name="Andrzejewski T.M."/>
            <person name="Davidsen T.M."/>
            <person name="Wayne K.J."/>
            <person name="Tettelin H."/>
            <person name="Glass J.I."/>
            <person name="Rusch D."/>
            <person name="Podicherti R."/>
            <person name="Tsui H.-C.T."/>
            <person name="Winkler M.E."/>
        </authorList>
    </citation>
    <scope>NUCLEOTIDE SEQUENCE</scope>
</reference>
<sequence>MLSGPDRPSTFWLRVLGTIYARETSGLRLEPRYNGTEVCRSTLGGSELCASLGAAAVVVWRAPVFGHPIPLCT</sequence>
<accession>A0A381MZ60</accession>
<organism evidence="1">
    <name type="scientific">marine metagenome</name>
    <dbReference type="NCBI Taxonomy" id="408172"/>
    <lineage>
        <taxon>unclassified sequences</taxon>
        <taxon>metagenomes</taxon>
        <taxon>ecological metagenomes</taxon>
    </lineage>
</organism>
<proteinExistence type="predicted"/>
<gene>
    <name evidence="1" type="ORF">METZ01_LOCUS460</name>
</gene>
<protein>
    <submittedName>
        <fullName evidence="1">Uncharacterized protein</fullName>
    </submittedName>
</protein>
<name>A0A381MZ60_9ZZZZ</name>
<evidence type="ECO:0000313" key="1">
    <source>
        <dbReference type="EMBL" id="SUZ47606.1"/>
    </source>
</evidence>